<evidence type="ECO:0000256" key="1">
    <source>
        <dbReference type="PROSITE-ProRule" id="PRU00473"/>
    </source>
</evidence>
<dbReference type="AlphaFoldDB" id="K9VCM3"/>
<dbReference type="InterPro" id="IPR006665">
    <property type="entry name" value="OmpA-like"/>
</dbReference>
<feature type="domain" description="BON" evidence="4">
    <location>
        <begin position="1020"/>
        <end position="1088"/>
    </location>
</feature>
<evidence type="ECO:0000259" key="5">
    <source>
        <dbReference type="PROSITE" id="PS51123"/>
    </source>
</evidence>
<dbReference type="GO" id="GO:0016020">
    <property type="term" value="C:membrane"/>
    <property type="evidence" value="ECO:0007669"/>
    <property type="project" value="UniProtKB-UniRule"/>
</dbReference>
<evidence type="ECO:0000313" key="6">
    <source>
        <dbReference type="EMBL" id="AFZ04995.1"/>
    </source>
</evidence>
<dbReference type="KEGG" id="oni:Osc7112_0383"/>
<dbReference type="OrthoDB" id="5347798at2"/>
<dbReference type="eggNOG" id="COG2885">
    <property type="taxonomic scope" value="Bacteria"/>
</dbReference>
<dbReference type="PANTHER" id="PTHR30329:SF20">
    <property type="entry name" value="EXPORTED PROTEIN"/>
    <property type="match status" value="1"/>
</dbReference>
<dbReference type="InterPro" id="IPR050330">
    <property type="entry name" value="Bact_OuterMem_StrucFunc"/>
</dbReference>
<dbReference type="STRING" id="179408.Osc7112_0383"/>
<name>K9VCM3_9CYAN</name>
<organism evidence="6 7">
    <name type="scientific">Phormidium nigroviride PCC 7112</name>
    <dbReference type="NCBI Taxonomy" id="179408"/>
    <lineage>
        <taxon>Bacteria</taxon>
        <taxon>Bacillati</taxon>
        <taxon>Cyanobacteriota</taxon>
        <taxon>Cyanophyceae</taxon>
        <taxon>Oscillatoriophycideae</taxon>
        <taxon>Oscillatoriales</taxon>
        <taxon>Oscillatoriaceae</taxon>
        <taxon>Phormidium</taxon>
    </lineage>
</organism>
<proteinExistence type="predicted"/>
<dbReference type="Pfam" id="PF00691">
    <property type="entry name" value="OmpA"/>
    <property type="match status" value="1"/>
</dbReference>
<keyword evidence="1" id="KW-0472">Membrane</keyword>
<accession>K9VCM3</accession>
<evidence type="ECO:0000313" key="7">
    <source>
        <dbReference type="Proteomes" id="UP000010478"/>
    </source>
</evidence>
<dbReference type="HOGENOM" id="CLU_270503_0_0_3"/>
<feature type="region of interest" description="Disordered" evidence="3">
    <location>
        <begin position="1"/>
        <end position="27"/>
    </location>
</feature>
<dbReference type="EMBL" id="CP003614">
    <property type="protein sequence ID" value="AFZ04995.1"/>
    <property type="molecule type" value="Genomic_DNA"/>
</dbReference>
<evidence type="ECO:0000256" key="2">
    <source>
        <dbReference type="SAM" id="Coils"/>
    </source>
</evidence>
<dbReference type="Gene3D" id="3.30.1340.30">
    <property type="match status" value="1"/>
</dbReference>
<keyword evidence="7" id="KW-1185">Reference proteome</keyword>
<dbReference type="RefSeq" id="WP_015174330.1">
    <property type="nucleotide sequence ID" value="NC_019729.1"/>
</dbReference>
<dbReference type="InterPro" id="IPR036737">
    <property type="entry name" value="OmpA-like_sf"/>
</dbReference>
<feature type="region of interest" description="Disordered" evidence="3">
    <location>
        <begin position="48"/>
        <end position="68"/>
    </location>
</feature>
<evidence type="ECO:0000256" key="3">
    <source>
        <dbReference type="SAM" id="MobiDB-lite"/>
    </source>
</evidence>
<dbReference type="Proteomes" id="UP000010478">
    <property type="component" value="Chromosome"/>
</dbReference>
<feature type="compositionally biased region" description="Basic and acidic residues" evidence="3">
    <location>
        <begin position="98"/>
        <end position="112"/>
    </location>
</feature>
<protein>
    <submittedName>
        <fullName evidence="6">OmpA/MotB domain protein</fullName>
    </submittedName>
</protein>
<dbReference type="PROSITE" id="PS50914">
    <property type="entry name" value="BON"/>
    <property type="match status" value="1"/>
</dbReference>
<dbReference type="PANTHER" id="PTHR30329">
    <property type="entry name" value="STATOR ELEMENT OF FLAGELLAR MOTOR COMPLEX"/>
    <property type="match status" value="1"/>
</dbReference>
<dbReference type="eggNOG" id="COG2823">
    <property type="taxonomic scope" value="Bacteria"/>
</dbReference>
<dbReference type="CDD" id="cd07185">
    <property type="entry name" value="OmpA_C-like"/>
    <property type="match status" value="1"/>
</dbReference>
<dbReference type="Gene3D" id="3.30.1330.60">
    <property type="entry name" value="OmpA-like domain"/>
    <property type="match status" value="1"/>
</dbReference>
<feature type="domain" description="OmpA-like" evidence="5">
    <location>
        <begin position="1089"/>
        <end position="1203"/>
    </location>
</feature>
<evidence type="ECO:0000259" key="4">
    <source>
        <dbReference type="PROSITE" id="PS50914"/>
    </source>
</evidence>
<gene>
    <name evidence="6" type="ORF">Osc7112_0383</name>
</gene>
<dbReference type="Pfam" id="PF04972">
    <property type="entry name" value="BON"/>
    <property type="match status" value="2"/>
</dbReference>
<reference evidence="6 7" key="1">
    <citation type="submission" date="2012-05" db="EMBL/GenBank/DDBJ databases">
        <title>Finished chromosome of genome of Oscillatoria sp. PCC 7112.</title>
        <authorList>
            <consortium name="US DOE Joint Genome Institute"/>
            <person name="Gugger M."/>
            <person name="Coursin T."/>
            <person name="Rippka R."/>
            <person name="Tandeau De Marsac N."/>
            <person name="Huntemann M."/>
            <person name="Wei C.-L."/>
            <person name="Han J."/>
            <person name="Detter J.C."/>
            <person name="Han C."/>
            <person name="Tapia R."/>
            <person name="Davenport K."/>
            <person name="Daligault H."/>
            <person name="Erkkila T."/>
            <person name="Gu W."/>
            <person name="Munk A.C.C."/>
            <person name="Teshima H."/>
            <person name="Xu Y."/>
            <person name="Chain P."/>
            <person name="Chen A."/>
            <person name="Krypides N."/>
            <person name="Mavromatis K."/>
            <person name="Markowitz V."/>
            <person name="Szeto E."/>
            <person name="Ivanova N."/>
            <person name="Mikhailova N."/>
            <person name="Ovchinnikova G."/>
            <person name="Pagani I."/>
            <person name="Pati A."/>
            <person name="Goodwin L."/>
            <person name="Peters L."/>
            <person name="Pitluck S."/>
            <person name="Woyke T."/>
            <person name="Kerfeld C."/>
        </authorList>
    </citation>
    <scope>NUCLEOTIDE SEQUENCE [LARGE SCALE GENOMIC DNA]</scope>
    <source>
        <strain evidence="6 7">PCC 7112</strain>
    </source>
</reference>
<feature type="compositionally biased region" description="Polar residues" evidence="3">
    <location>
        <begin position="1"/>
        <end position="11"/>
    </location>
</feature>
<dbReference type="PROSITE" id="PS51123">
    <property type="entry name" value="OMPA_2"/>
    <property type="match status" value="1"/>
</dbReference>
<dbReference type="InterPro" id="IPR007055">
    <property type="entry name" value="BON_dom"/>
</dbReference>
<keyword evidence="2" id="KW-0175">Coiled coil</keyword>
<dbReference type="SUPFAM" id="SSF103088">
    <property type="entry name" value="OmpA-like"/>
    <property type="match status" value="1"/>
</dbReference>
<sequence>MAAFNDNSGKIYQSEKEVSDATMASSKAGEQLQELLTILTEFQLLKKSKKEPSELKLPLSEKSVQRLEDEENRRKQLSFLIESPSIVPEVLTNEEEIPPQRRENNNEEPDLSRVAKVAKKNLPSEEELEQAVEEFKRLQQLLFERDLPEFYSNVLSVEQRLDNFEKLMSQPEELIILLKPLIPELVREELEELKSELKKTIDLASNSKINRIELEAKLADWENTIANLDQQPLPNTEHLIKRLMPVVGDLLNRKVEESKLEVASAIAPRVNQVIHNQNGLEEQVVRIEDRVANIQQRYQQQPEDLIKQLVPVVSELLNRKISELKLEIVEAVTPSVQVRIAWVEIEEKVLSIIERRLATQQSPIQKPEEIMAMLMPAITDLLNQKIDESKLQVAATIEPLIQSALLQREVQGKLSDVESRLNNLQRQQKSQPEDIMARLMPLMIESLNRKIEETKLEVREAIAPGVNTAIQNSGIAAQILNNETKILEVQQQVLAEIEGLMARIMPVIVEMLSRNIGEAKLEIESAIAPAVDAIVQNKRIDQRLGKIEQKIVAIEHRIYESTDLFTDLLKPLIDELMVSHHAQLQKSVIESILPLLDEVVNYNYRLNDKVGELDRKITDAEWGGNREELLARIKIIFPEMMLQTINESRKSFVETIAPIIDEIINSKTRENRQSMGVAISPALTVGISHRISESPDEIAMAIAPEMAAAIKQQIHLKREAMSDALYPIIGSTILKYIAEMMREINEKLEAALSPEVITRKIKAKLQGISEAELLMKETTPLSVQAVFLIQAKSGLVISAVQHSEREQLESDMVAGMLTAIRAFVNDCISQSGNIAEIDAIEYGTSTIVLEVAGSCYLAVVMQGETRQWFKYKMRAIFNNIVQEYGDQIQSFNGDPATVPPEVNSKLQKLIDTEVKVKSPKLPILAIIGLAALGLIGVPWGIHQYRSGVEASLEADTNLALQSAPELSVYRLAADVKDQVLEISGRVPNQNLRSKAEKIAQQAAPQSKIENKIIAVEVPPDPVLVEADVKRTAALLNKIESINISARYAEGKVVVAGSVSKMPDAQKITQAFEKIPGVKSVTNTVIIGTPPPPKIIMPVRVYFGAGEASLQAKDVAQKLSKVKEYMDKHRTKNLRIVGYSDFKSTPTENQKLALERATNVKNILVRQGINGKRIEVASTKGRPEGVEANQPLWLSRLVVFEVVN</sequence>
<feature type="coiled-coil region" evidence="2">
    <location>
        <begin position="187"/>
        <end position="231"/>
    </location>
</feature>
<feature type="region of interest" description="Disordered" evidence="3">
    <location>
        <begin position="90"/>
        <end position="112"/>
    </location>
</feature>